<evidence type="ECO:0000256" key="5">
    <source>
        <dbReference type="SAM" id="MobiDB-lite"/>
    </source>
</evidence>
<keyword evidence="2" id="KW-0489">Methyltransferase</keyword>
<evidence type="ECO:0000256" key="6">
    <source>
        <dbReference type="SAM" id="SignalP"/>
    </source>
</evidence>
<name>A0A9P0NV53_ACAOB</name>
<proteinExistence type="inferred from homology"/>
<dbReference type="NCBIfam" id="TIGR00006">
    <property type="entry name" value="16S rRNA (cytosine(1402)-N(4))-methyltransferase RsmH"/>
    <property type="match status" value="1"/>
</dbReference>
<evidence type="ECO:0000256" key="3">
    <source>
        <dbReference type="ARBA" id="ARBA00022679"/>
    </source>
</evidence>
<dbReference type="HAMAP" id="MF_01007">
    <property type="entry name" value="16SrRNA_methyltr_H"/>
    <property type="match status" value="1"/>
</dbReference>
<dbReference type="PANTHER" id="PTHR11265">
    <property type="entry name" value="S-ADENOSYL-METHYLTRANSFERASE MRAW"/>
    <property type="match status" value="1"/>
</dbReference>
<evidence type="ECO:0000256" key="4">
    <source>
        <dbReference type="ARBA" id="ARBA00022691"/>
    </source>
</evidence>
<evidence type="ECO:0000256" key="1">
    <source>
        <dbReference type="ARBA" id="ARBA00010396"/>
    </source>
</evidence>
<evidence type="ECO:0000256" key="2">
    <source>
        <dbReference type="ARBA" id="ARBA00022603"/>
    </source>
</evidence>
<feature type="region of interest" description="Disordered" evidence="5">
    <location>
        <begin position="345"/>
        <end position="364"/>
    </location>
</feature>
<dbReference type="SUPFAM" id="SSF81799">
    <property type="entry name" value="Putative methyltransferase TM0872, insert domain"/>
    <property type="match status" value="1"/>
</dbReference>
<keyword evidence="4" id="KW-0949">S-adenosyl-L-methionine</keyword>
<keyword evidence="6" id="KW-0732">Signal</keyword>
<dbReference type="PIRSF" id="PIRSF004486">
    <property type="entry name" value="MraW"/>
    <property type="match status" value="1"/>
</dbReference>
<keyword evidence="3" id="KW-0808">Transferase</keyword>
<evidence type="ECO:0000313" key="7">
    <source>
        <dbReference type="EMBL" id="CAH1960179.1"/>
    </source>
</evidence>
<dbReference type="InterPro" id="IPR002903">
    <property type="entry name" value="RsmH"/>
</dbReference>
<sequence length="364" mass="41135">MLHFGKKHVVFCCTLTGCLRTLCTTCSGEIQNTSSHIPVMTEEVLSYMNVKHGQTLLDMTFGAGGHSRKLLQAVPNLKIFALDRDPTAHGYAQKLAEEYPSQVTPLLGKFSDIPDLMKSLSLRRNSLDGVLFDFGCSSMQFDQSERGFSVSKNGPLDMRMDGNRIPESPTAADVLASATEDDIYKILKVYGEEKQAKKIARAVIEARYLFKKLTTTQELADLVETVVTDEFRLDKLQRKSHVATKTFQALRIFVNNELNEINYGLILAHHFLKLGGRIITITFHSLEDTVVKRHFTGNIIENTANPLPLKYSSFHHTMEEDMVKDVMEPKWKMLHKHVLLPTDEEVERNPRSRSAKLRAAVKVK</sequence>
<evidence type="ECO:0008006" key="9">
    <source>
        <dbReference type="Google" id="ProtNLM"/>
    </source>
</evidence>
<organism evidence="7 8">
    <name type="scientific">Acanthoscelides obtectus</name>
    <name type="common">Bean weevil</name>
    <name type="synonym">Bruchus obtectus</name>
    <dbReference type="NCBI Taxonomy" id="200917"/>
    <lineage>
        <taxon>Eukaryota</taxon>
        <taxon>Metazoa</taxon>
        <taxon>Ecdysozoa</taxon>
        <taxon>Arthropoda</taxon>
        <taxon>Hexapoda</taxon>
        <taxon>Insecta</taxon>
        <taxon>Pterygota</taxon>
        <taxon>Neoptera</taxon>
        <taxon>Endopterygota</taxon>
        <taxon>Coleoptera</taxon>
        <taxon>Polyphaga</taxon>
        <taxon>Cucujiformia</taxon>
        <taxon>Chrysomeloidea</taxon>
        <taxon>Chrysomelidae</taxon>
        <taxon>Bruchinae</taxon>
        <taxon>Bruchini</taxon>
        <taxon>Acanthoscelides</taxon>
    </lineage>
</organism>
<dbReference type="InterPro" id="IPR029063">
    <property type="entry name" value="SAM-dependent_MTases_sf"/>
</dbReference>
<dbReference type="Gene3D" id="1.10.150.170">
    <property type="entry name" value="Putative methyltransferase TM0872, insert domain"/>
    <property type="match status" value="1"/>
</dbReference>
<dbReference type="PROSITE" id="PS51257">
    <property type="entry name" value="PROKAR_LIPOPROTEIN"/>
    <property type="match status" value="1"/>
</dbReference>
<dbReference type="InterPro" id="IPR023397">
    <property type="entry name" value="SAM-dep_MeTrfase_MraW_recog"/>
</dbReference>
<dbReference type="OrthoDB" id="16290at2759"/>
<dbReference type="PANTHER" id="PTHR11265:SF0">
    <property type="entry name" value="12S RRNA N4-METHYLCYTIDINE METHYLTRANSFERASE"/>
    <property type="match status" value="1"/>
</dbReference>
<feature type="signal peptide" evidence="6">
    <location>
        <begin position="1"/>
        <end position="23"/>
    </location>
</feature>
<feature type="chain" id="PRO_5040266364" description="Methyltransferase-like protein 15 homolog" evidence="6">
    <location>
        <begin position="24"/>
        <end position="364"/>
    </location>
</feature>
<protein>
    <recommendedName>
        <fullName evidence="9">Methyltransferase-like protein 15 homolog</fullName>
    </recommendedName>
</protein>
<dbReference type="SUPFAM" id="SSF53335">
    <property type="entry name" value="S-adenosyl-L-methionine-dependent methyltransferases"/>
    <property type="match status" value="1"/>
</dbReference>
<dbReference type="AlphaFoldDB" id="A0A9P0NV53"/>
<comment type="caution">
    <text evidence="7">The sequence shown here is derived from an EMBL/GenBank/DDBJ whole genome shotgun (WGS) entry which is preliminary data.</text>
</comment>
<dbReference type="Gene3D" id="3.40.50.150">
    <property type="entry name" value="Vaccinia Virus protein VP39"/>
    <property type="match status" value="1"/>
</dbReference>
<accession>A0A9P0NV53</accession>
<feature type="compositionally biased region" description="Basic residues" evidence="5">
    <location>
        <begin position="351"/>
        <end position="364"/>
    </location>
</feature>
<evidence type="ECO:0000313" key="8">
    <source>
        <dbReference type="Proteomes" id="UP001152888"/>
    </source>
</evidence>
<dbReference type="Pfam" id="PF01795">
    <property type="entry name" value="Methyltransf_5"/>
    <property type="match status" value="1"/>
</dbReference>
<comment type="similarity">
    <text evidence="1">Belongs to the methyltransferase superfamily. RsmH family.</text>
</comment>
<dbReference type="GO" id="GO:0071424">
    <property type="term" value="F:rRNA (cytosine-N4-)-methyltransferase activity"/>
    <property type="evidence" value="ECO:0007669"/>
    <property type="project" value="TreeGrafter"/>
</dbReference>
<dbReference type="GO" id="GO:0070475">
    <property type="term" value="P:rRNA base methylation"/>
    <property type="evidence" value="ECO:0007669"/>
    <property type="project" value="TreeGrafter"/>
</dbReference>
<dbReference type="EMBL" id="CAKOFQ010006687">
    <property type="protein sequence ID" value="CAH1960179.1"/>
    <property type="molecule type" value="Genomic_DNA"/>
</dbReference>
<gene>
    <name evidence="7" type="ORF">ACAOBT_LOCUS3583</name>
</gene>
<dbReference type="Proteomes" id="UP001152888">
    <property type="component" value="Unassembled WGS sequence"/>
</dbReference>
<reference evidence="7" key="1">
    <citation type="submission" date="2022-03" db="EMBL/GenBank/DDBJ databases">
        <authorList>
            <person name="Sayadi A."/>
        </authorList>
    </citation>
    <scope>NUCLEOTIDE SEQUENCE</scope>
</reference>
<keyword evidence="8" id="KW-1185">Reference proteome</keyword>